<keyword evidence="1" id="KW-0812">Transmembrane</keyword>
<organism evidence="2 3">
    <name type="scientific">Helicobacter saguini</name>
    <dbReference type="NCBI Taxonomy" id="1548018"/>
    <lineage>
        <taxon>Bacteria</taxon>
        <taxon>Pseudomonadati</taxon>
        <taxon>Campylobacterota</taxon>
        <taxon>Epsilonproteobacteria</taxon>
        <taxon>Campylobacterales</taxon>
        <taxon>Helicobacteraceae</taxon>
        <taxon>Helicobacter</taxon>
    </lineage>
</organism>
<feature type="transmembrane region" description="Helical" evidence="1">
    <location>
        <begin position="6"/>
        <end position="28"/>
    </location>
</feature>
<protein>
    <submittedName>
        <fullName evidence="2">Uncharacterized protein</fullName>
    </submittedName>
</protein>
<keyword evidence="1" id="KW-0472">Membrane</keyword>
<comment type="caution">
    <text evidence="2">The sequence shown here is derived from an EMBL/GenBank/DDBJ whole genome shotgun (WGS) entry which is preliminary data.</text>
</comment>
<name>A0A6B0HQP2_9HELI</name>
<keyword evidence="1" id="KW-1133">Transmembrane helix</keyword>
<evidence type="ECO:0000256" key="1">
    <source>
        <dbReference type="SAM" id="Phobius"/>
    </source>
</evidence>
<dbReference type="Proteomes" id="UP000477070">
    <property type="component" value="Unassembled WGS sequence"/>
</dbReference>
<dbReference type="AlphaFoldDB" id="A0A6B0HQP2"/>
<evidence type="ECO:0000313" key="3">
    <source>
        <dbReference type="Proteomes" id="UP000477070"/>
    </source>
</evidence>
<reference evidence="2 3" key="1">
    <citation type="submission" date="2019-12" db="EMBL/GenBank/DDBJ databases">
        <title>Multi-Generational Helicobacter saguini Isolates.</title>
        <authorList>
            <person name="Mannion A."/>
            <person name="Shen Z."/>
            <person name="Fox J.G."/>
        </authorList>
    </citation>
    <scope>NUCLEOTIDE SEQUENCE [LARGE SCALE GENOMIC DNA]</scope>
    <source>
        <strain evidence="3">16-048 (F4)</strain>
    </source>
</reference>
<gene>
    <name evidence="2" type="ORF">DCO61_00905</name>
</gene>
<sequence>METFALIFSAVMVFIMVVFLVWCFGFYGPRMILKHEKMQKDSKSVSKE</sequence>
<dbReference type="EMBL" id="QBIU01000001">
    <property type="protein sequence ID" value="MWV68626.1"/>
    <property type="molecule type" value="Genomic_DNA"/>
</dbReference>
<dbReference type="RefSeq" id="WP_160659259.1">
    <property type="nucleotide sequence ID" value="NZ_JRMP02000001.1"/>
</dbReference>
<accession>A0A6B0HQP2</accession>
<evidence type="ECO:0000313" key="2">
    <source>
        <dbReference type="EMBL" id="MWV68626.1"/>
    </source>
</evidence>
<proteinExistence type="predicted"/>